<organism evidence="1 2">
    <name type="scientific">Adiantum capillus-veneris</name>
    <name type="common">Maidenhair fern</name>
    <dbReference type="NCBI Taxonomy" id="13818"/>
    <lineage>
        <taxon>Eukaryota</taxon>
        <taxon>Viridiplantae</taxon>
        <taxon>Streptophyta</taxon>
        <taxon>Embryophyta</taxon>
        <taxon>Tracheophyta</taxon>
        <taxon>Polypodiopsida</taxon>
        <taxon>Polypodiidae</taxon>
        <taxon>Polypodiales</taxon>
        <taxon>Pteridineae</taxon>
        <taxon>Pteridaceae</taxon>
        <taxon>Vittarioideae</taxon>
        <taxon>Adiantum</taxon>
    </lineage>
</organism>
<evidence type="ECO:0000313" key="1">
    <source>
        <dbReference type="EMBL" id="KAI5062596.1"/>
    </source>
</evidence>
<protein>
    <submittedName>
        <fullName evidence="1">Uncharacterized protein</fullName>
    </submittedName>
</protein>
<name>A0A9D4U920_ADICA</name>
<dbReference type="AlphaFoldDB" id="A0A9D4U920"/>
<sequence>MYASNKSMLKANVHKKLALVYFSMSKLAESWLDSSLPRRKPANFRGKLCLLLSLFRWEKLAKRCPIFLQAQIGATFSPSKVVRFAHRSQMSFCPPAFFYGPAL</sequence>
<reference evidence="1" key="1">
    <citation type="submission" date="2021-01" db="EMBL/GenBank/DDBJ databases">
        <title>Adiantum capillus-veneris genome.</title>
        <authorList>
            <person name="Fang Y."/>
            <person name="Liao Q."/>
        </authorList>
    </citation>
    <scope>NUCLEOTIDE SEQUENCE</scope>
    <source>
        <strain evidence="1">H3</strain>
        <tissue evidence="1">Leaf</tissue>
    </source>
</reference>
<evidence type="ECO:0000313" key="2">
    <source>
        <dbReference type="Proteomes" id="UP000886520"/>
    </source>
</evidence>
<comment type="caution">
    <text evidence="1">The sequence shown here is derived from an EMBL/GenBank/DDBJ whole genome shotgun (WGS) entry which is preliminary data.</text>
</comment>
<dbReference type="Proteomes" id="UP000886520">
    <property type="component" value="Chromosome 22"/>
</dbReference>
<gene>
    <name evidence="1" type="ORF">GOP47_0023135</name>
</gene>
<proteinExistence type="predicted"/>
<accession>A0A9D4U920</accession>
<dbReference type="EMBL" id="JABFUD020000022">
    <property type="protein sequence ID" value="KAI5062596.1"/>
    <property type="molecule type" value="Genomic_DNA"/>
</dbReference>
<keyword evidence="2" id="KW-1185">Reference proteome</keyword>